<sequence length="142" mass="16615">MARTRQKEVKQRQPDSTTIIGWVLFGLLIVSGFINVFTILSIQGLKRTVNEMRDPVNNYFTKKLDVMEAELDEFVKTTSEDGKSPYVNDVKRLRKQIEETRELWDKTSRVSGVRWINLYWKAQGAQEKTEKAWEELPARHSP</sequence>
<keyword evidence="1" id="KW-1133">Transmembrane helix</keyword>
<organism evidence="2 3">
    <name type="scientific">candidate division TA06 bacterium B3_TA06</name>
    <dbReference type="NCBI Taxonomy" id="2012487"/>
    <lineage>
        <taxon>Bacteria</taxon>
        <taxon>Bacteria division TA06</taxon>
    </lineage>
</organism>
<keyword evidence="1" id="KW-0472">Membrane</keyword>
<dbReference type="EMBL" id="NJBO01000002">
    <property type="protein sequence ID" value="TKJ43957.1"/>
    <property type="molecule type" value="Genomic_DNA"/>
</dbReference>
<feature type="transmembrane region" description="Helical" evidence="1">
    <location>
        <begin position="20"/>
        <end position="42"/>
    </location>
</feature>
<reference evidence="2 3" key="1">
    <citation type="submission" date="2017-06" db="EMBL/GenBank/DDBJ databases">
        <title>Novel microbial phyla capable of carbon fixation and sulfur reduction in deep-sea sediments.</title>
        <authorList>
            <person name="Huang J."/>
            <person name="Baker B."/>
            <person name="Wang Y."/>
        </authorList>
    </citation>
    <scope>NUCLEOTIDE SEQUENCE [LARGE SCALE GENOMIC DNA]</scope>
    <source>
        <strain evidence="2">B3_TA06</strain>
    </source>
</reference>
<evidence type="ECO:0000313" key="2">
    <source>
        <dbReference type="EMBL" id="TKJ43957.1"/>
    </source>
</evidence>
<evidence type="ECO:0000256" key="1">
    <source>
        <dbReference type="SAM" id="Phobius"/>
    </source>
</evidence>
<dbReference type="Proteomes" id="UP000317778">
    <property type="component" value="Unassembled WGS sequence"/>
</dbReference>
<protein>
    <submittedName>
        <fullName evidence="2">Uncharacterized protein</fullName>
    </submittedName>
</protein>
<comment type="caution">
    <text evidence="2">The sequence shown here is derived from an EMBL/GenBank/DDBJ whole genome shotgun (WGS) entry which is preliminary data.</text>
</comment>
<name>A0A532VAG2_UNCT6</name>
<gene>
    <name evidence="2" type="ORF">CEE36_02230</name>
</gene>
<proteinExistence type="predicted"/>
<keyword evidence="1" id="KW-0812">Transmembrane</keyword>
<evidence type="ECO:0000313" key="3">
    <source>
        <dbReference type="Proteomes" id="UP000317778"/>
    </source>
</evidence>
<accession>A0A532VAG2</accession>
<dbReference type="AlphaFoldDB" id="A0A532VAG2"/>